<accession>A0A3L7DUU3</accession>
<dbReference type="OrthoDB" id="9811476at2"/>
<dbReference type="SUPFAM" id="SSF53686">
    <property type="entry name" value="Tryptophan synthase beta subunit-like PLP-dependent enzymes"/>
    <property type="match status" value="2"/>
</dbReference>
<evidence type="ECO:0000256" key="3">
    <source>
        <dbReference type="ARBA" id="ARBA00023239"/>
    </source>
</evidence>
<dbReference type="GO" id="GO:0006565">
    <property type="term" value="P:L-serine catabolic process"/>
    <property type="evidence" value="ECO:0007669"/>
    <property type="project" value="TreeGrafter"/>
</dbReference>
<reference evidence="5 6" key="1">
    <citation type="submission" date="2018-07" db="EMBL/GenBank/DDBJ databases">
        <title>Halioglobus sp. genome submission.</title>
        <authorList>
            <person name="Ye M.-Q."/>
            <person name="Du Z.-J."/>
        </authorList>
    </citation>
    <scope>NUCLEOTIDE SEQUENCE [LARGE SCALE GENOMIC DNA]</scope>
    <source>
        <strain evidence="5 6">U0301</strain>
    </source>
</reference>
<organism evidence="5 6">
    <name type="scientific">Seongchinamella sediminis</name>
    <dbReference type="NCBI Taxonomy" id="2283635"/>
    <lineage>
        <taxon>Bacteria</taxon>
        <taxon>Pseudomonadati</taxon>
        <taxon>Pseudomonadota</taxon>
        <taxon>Gammaproteobacteria</taxon>
        <taxon>Cellvibrionales</taxon>
        <taxon>Halieaceae</taxon>
        <taxon>Seongchinamella</taxon>
    </lineage>
</organism>
<dbReference type="AlphaFoldDB" id="A0A3L7DUU3"/>
<evidence type="ECO:0000256" key="1">
    <source>
        <dbReference type="ARBA" id="ARBA00001933"/>
    </source>
</evidence>
<dbReference type="RefSeq" id="WP_117955597.1">
    <property type="nucleotide sequence ID" value="NZ_QRAN01000014.1"/>
</dbReference>
<keyword evidence="3" id="KW-0456">Lyase</keyword>
<dbReference type="PANTHER" id="PTHR48078">
    <property type="entry name" value="THREONINE DEHYDRATASE, MITOCHONDRIAL-RELATED"/>
    <property type="match status" value="1"/>
</dbReference>
<dbReference type="GO" id="GO:0003941">
    <property type="term" value="F:L-serine ammonia-lyase activity"/>
    <property type="evidence" value="ECO:0007669"/>
    <property type="project" value="TreeGrafter"/>
</dbReference>
<dbReference type="InterPro" id="IPR036052">
    <property type="entry name" value="TrpB-like_PALP_sf"/>
</dbReference>
<dbReference type="Gene3D" id="3.40.50.1100">
    <property type="match status" value="3"/>
</dbReference>
<evidence type="ECO:0000313" key="5">
    <source>
        <dbReference type="EMBL" id="RLQ21328.1"/>
    </source>
</evidence>
<dbReference type="GO" id="GO:0006567">
    <property type="term" value="P:L-threonine catabolic process"/>
    <property type="evidence" value="ECO:0007669"/>
    <property type="project" value="TreeGrafter"/>
</dbReference>
<sequence length="195" mass="20791">MLQLSLAALQSAAEITYRQVLPTPQINWPLLSERCGCQVWVKHENHNLTGAFKVRGGLVYMHRLRQREPACPGVITATRGNHGQSVALAAGTCVPTDSADTFADGLAVRVPNPDALALMQGNIEQIVSVSDEEISQAMAWLFTDTHNVAEGAGAAALAALYKQRELNRGCRVGVVLSGGNVDASLYARVLSQQGA</sequence>
<dbReference type="GO" id="GO:0004794">
    <property type="term" value="F:threonine deaminase activity"/>
    <property type="evidence" value="ECO:0007669"/>
    <property type="project" value="TreeGrafter"/>
</dbReference>
<evidence type="ECO:0000259" key="4">
    <source>
        <dbReference type="Pfam" id="PF00291"/>
    </source>
</evidence>
<feature type="domain" description="Tryptophan synthase beta chain-like PALP" evidence="4">
    <location>
        <begin position="20"/>
        <end position="90"/>
    </location>
</feature>
<evidence type="ECO:0000256" key="2">
    <source>
        <dbReference type="ARBA" id="ARBA00022898"/>
    </source>
</evidence>
<keyword evidence="2" id="KW-0663">Pyridoxal phosphate</keyword>
<dbReference type="InterPro" id="IPR001926">
    <property type="entry name" value="TrpB-like_PALP"/>
</dbReference>
<comment type="cofactor">
    <cofactor evidence="1">
        <name>pyridoxal 5'-phosphate</name>
        <dbReference type="ChEBI" id="CHEBI:597326"/>
    </cofactor>
</comment>
<comment type="caution">
    <text evidence="5">The sequence shown here is derived from an EMBL/GenBank/DDBJ whole genome shotgun (WGS) entry which is preliminary data.</text>
</comment>
<dbReference type="Proteomes" id="UP000265509">
    <property type="component" value="Unassembled WGS sequence"/>
</dbReference>
<dbReference type="PANTHER" id="PTHR48078:SF7">
    <property type="entry name" value="BLL6502 PROTEIN"/>
    <property type="match status" value="1"/>
</dbReference>
<dbReference type="GO" id="GO:0009097">
    <property type="term" value="P:isoleucine biosynthetic process"/>
    <property type="evidence" value="ECO:0007669"/>
    <property type="project" value="TreeGrafter"/>
</dbReference>
<proteinExistence type="predicted"/>
<dbReference type="Pfam" id="PF00291">
    <property type="entry name" value="PALP"/>
    <property type="match status" value="1"/>
</dbReference>
<evidence type="ECO:0000313" key="6">
    <source>
        <dbReference type="Proteomes" id="UP000265509"/>
    </source>
</evidence>
<keyword evidence="6" id="KW-1185">Reference proteome</keyword>
<dbReference type="InterPro" id="IPR050147">
    <property type="entry name" value="Ser/Thr_Dehydratase"/>
</dbReference>
<protein>
    <submittedName>
        <fullName evidence="5">Pyridoxal-phosphate dependent enzyme</fullName>
    </submittedName>
</protein>
<dbReference type="EMBL" id="QRAN01000014">
    <property type="protein sequence ID" value="RLQ21328.1"/>
    <property type="molecule type" value="Genomic_DNA"/>
</dbReference>
<name>A0A3L7DUU3_9GAMM</name>
<gene>
    <name evidence="5" type="ORF">DWB85_13590</name>
</gene>